<dbReference type="Proteomes" id="UP000694906">
    <property type="component" value="Unplaced"/>
</dbReference>
<dbReference type="InterPro" id="IPR051254">
    <property type="entry name" value="PPP1R15"/>
</dbReference>
<feature type="region of interest" description="Disordered" evidence="17">
    <location>
        <begin position="56"/>
        <end position="436"/>
    </location>
</feature>
<evidence type="ECO:0000256" key="9">
    <source>
        <dbReference type="ARBA" id="ARBA00022843"/>
    </source>
</evidence>
<dbReference type="PANTHER" id="PTHR16489:SF14">
    <property type="entry name" value="PROTEIN PHOSPHATASE 1 REGULATORY SUBUNIT 15A"/>
    <property type="match status" value="1"/>
</dbReference>
<dbReference type="KEGG" id="hgl:101715557"/>
<evidence type="ECO:0000256" key="17">
    <source>
        <dbReference type="SAM" id="MobiDB-lite"/>
    </source>
</evidence>
<comment type="similarity">
    <text evidence="3">Belongs to the PPP1R15 family.</text>
</comment>
<name>A0AAX6Q730_HETGA</name>
<feature type="compositionally biased region" description="Basic and acidic residues" evidence="17">
    <location>
        <begin position="206"/>
        <end position="223"/>
    </location>
</feature>
<evidence type="ECO:0000256" key="5">
    <source>
        <dbReference type="ARBA" id="ARBA00022703"/>
    </source>
</evidence>
<keyword evidence="4" id="KW-0597">Phosphoprotein</keyword>
<dbReference type="PANTHER" id="PTHR16489">
    <property type="entry name" value="GH11727P"/>
    <property type="match status" value="1"/>
</dbReference>
<evidence type="ECO:0000313" key="19">
    <source>
        <dbReference type="Proteomes" id="UP000694906"/>
    </source>
</evidence>
<comment type="subcellular location">
    <subcellularLocation>
        <location evidence="1">Endoplasmic reticulum membrane</location>
        <topology evidence="1">Peripheral membrane protein</topology>
        <orientation evidence="1">Cytoplasmic side</orientation>
    </subcellularLocation>
    <subcellularLocation>
        <location evidence="2">Mitochondrion outer membrane</location>
        <topology evidence="2">Peripheral membrane protein</topology>
        <orientation evidence="2">Cytoplasmic side</orientation>
    </subcellularLocation>
</comment>
<feature type="compositionally biased region" description="Low complexity" evidence="17">
    <location>
        <begin position="120"/>
        <end position="132"/>
    </location>
</feature>
<dbReference type="CTD" id="23645"/>
<keyword evidence="8" id="KW-0256">Endoplasmic reticulum</keyword>
<dbReference type="GO" id="GO:0019888">
    <property type="term" value="F:protein phosphatase regulator activity"/>
    <property type="evidence" value="ECO:0007669"/>
    <property type="project" value="TreeGrafter"/>
</dbReference>
<evidence type="ECO:0000256" key="14">
    <source>
        <dbReference type="ARBA" id="ARBA00040008"/>
    </source>
</evidence>
<feature type="compositionally biased region" description="Basic and acidic residues" evidence="17">
    <location>
        <begin position="170"/>
        <end position="180"/>
    </location>
</feature>
<keyword evidence="6" id="KW-0677">Repeat</keyword>
<evidence type="ECO:0000256" key="2">
    <source>
        <dbReference type="ARBA" id="ARBA00004570"/>
    </source>
</evidence>
<feature type="compositionally biased region" description="Acidic residues" evidence="17">
    <location>
        <begin position="288"/>
        <end position="299"/>
    </location>
</feature>
<evidence type="ECO:0000256" key="16">
    <source>
        <dbReference type="ARBA" id="ARBA00047011"/>
    </source>
</evidence>
<evidence type="ECO:0000256" key="1">
    <source>
        <dbReference type="ARBA" id="ARBA00004397"/>
    </source>
</evidence>
<dbReference type="GO" id="GO:0006915">
    <property type="term" value="P:apoptotic process"/>
    <property type="evidence" value="ECO:0007669"/>
    <property type="project" value="UniProtKB-KW"/>
</dbReference>
<keyword evidence="13" id="KW-0472">Membrane</keyword>
<comment type="subunit">
    <text evidence="16">Interacts with PPP1CA. Interacts with EIF2S1. Interacts with PCNA. Interacts with LYN and KMT2A/MLL1. Interacts with PPP1R1A and SMARCB1. Interacts with SMAD7. Interacts with BAG1. Interacts with NOX4.</text>
</comment>
<feature type="compositionally biased region" description="Pro residues" evidence="17">
    <location>
        <begin position="564"/>
        <end position="582"/>
    </location>
</feature>
<feature type="domain" description="Protein phosphatase 1 regulatory subunit 15A/B C-terminal" evidence="18">
    <location>
        <begin position="483"/>
        <end position="554"/>
    </location>
</feature>
<evidence type="ECO:0000256" key="4">
    <source>
        <dbReference type="ARBA" id="ARBA00022553"/>
    </source>
</evidence>
<evidence type="ECO:0000256" key="13">
    <source>
        <dbReference type="ARBA" id="ARBA00023136"/>
    </source>
</evidence>
<organism evidence="19 20">
    <name type="scientific">Heterocephalus glaber</name>
    <name type="common">Naked mole rat</name>
    <dbReference type="NCBI Taxonomy" id="10181"/>
    <lineage>
        <taxon>Eukaryota</taxon>
        <taxon>Metazoa</taxon>
        <taxon>Chordata</taxon>
        <taxon>Craniata</taxon>
        <taxon>Vertebrata</taxon>
        <taxon>Euteleostomi</taxon>
        <taxon>Mammalia</taxon>
        <taxon>Eutheria</taxon>
        <taxon>Euarchontoglires</taxon>
        <taxon>Glires</taxon>
        <taxon>Rodentia</taxon>
        <taxon>Hystricomorpha</taxon>
        <taxon>Bathyergidae</taxon>
        <taxon>Heterocephalus</taxon>
    </lineage>
</organism>
<dbReference type="Pfam" id="PF10488">
    <property type="entry name" value="PP1c_bdg"/>
    <property type="match status" value="1"/>
</dbReference>
<dbReference type="GO" id="GO:0034976">
    <property type="term" value="P:response to endoplasmic reticulum stress"/>
    <property type="evidence" value="ECO:0007669"/>
    <property type="project" value="TreeGrafter"/>
</dbReference>
<evidence type="ECO:0000256" key="15">
    <source>
        <dbReference type="ARBA" id="ARBA00042438"/>
    </source>
</evidence>
<feature type="compositionally biased region" description="Acidic residues" evidence="17">
    <location>
        <begin position="332"/>
        <end position="342"/>
    </location>
</feature>
<dbReference type="InterPro" id="IPR019523">
    <property type="entry name" value="Prot_Pase1_reg-su15A/B_C"/>
</dbReference>
<feature type="compositionally biased region" description="Basic and acidic residues" evidence="17">
    <location>
        <begin position="137"/>
        <end position="157"/>
    </location>
</feature>
<feature type="compositionally biased region" description="Low complexity" evidence="17">
    <location>
        <begin position="583"/>
        <end position="596"/>
    </location>
</feature>
<keyword evidence="11" id="KW-0346">Stress response</keyword>
<reference evidence="20" key="1">
    <citation type="submission" date="2025-08" db="UniProtKB">
        <authorList>
            <consortium name="RefSeq"/>
        </authorList>
    </citation>
    <scope>IDENTIFICATION</scope>
</reference>
<protein>
    <recommendedName>
        <fullName evidence="14">Protein phosphatase 1 regulatory subunit 15A</fullName>
    </recommendedName>
    <alternativeName>
        <fullName evidence="15">Growth arrest and DNA damage-inducible protein GADD34</fullName>
    </alternativeName>
</protein>
<evidence type="ECO:0000313" key="20">
    <source>
        <dbReference type="RefSeq" id="XP_004867034.1"/>
    </source>
</evidence>
<feature type="region of interest" description="Disordered" evidence="17">
    <location>
        <begin position="553"/>
        <end position="610"/>
    </location>
</feature>
<dbReference type="AlphaFoldDB" id="A0AAX6Q730"/>
<evidence type="ECO:0000259" key="18">
    <source>
        <dbReference type="Pfam" id="PF10488"/>
    </source>
</evidence>
<feature type="compositionally biased region" description="Acidic residues" evidence="17">
    <location>
        <begin position="98"/>
        <end position="107"/>
    </location>
</feature>
<evidence type="ECO:0000256" key="7">
    <source>
        <dbReference type="ARBA" id="ARBA00022787"/>
    </source>
</evidence>
<keyword evidence="12" id="KW-0496">Mitochondrion</keyword>
<dbReference type="GeneID" id="101715557"/>
<dbReference type="GO" id="GO:0005789">
    <property type="term" value="C:endoplasmic reticulum membrane"/>
    <property type="evidence" value="ECO:0007669"/>
    <property type="project" value="UniProtKB-SubCell"/>
</dbReference>
<evidence type="ECO:0000256" key="12">
    <source>
        <dbReference type="ARBA" id="ARBA00023128"/>
    </source>
</evidence>
<evidence type="ECO:0000256" key="3">
    <source>
        <dbReference type="ARBA" id="ARBA00010161"/>
    </source>
</evidence>
<dbReference type="RefSeq" id="XP_004867034.1">
    <property type="nucleotide sequence ID" value="XM_004866977.2"/>
</dbReference>
<evidence type="ECO:0000256" key="10">
    <source>
        <dbReference type="ARBA" id="ARBA00022845"/>
    </source>
</evidence>
<evidence type="ECO:0000256" key="8">
    <source>
        <dbReference type="ARBA" id="ARBA00022824"/>
    </source>
</evidence>
<proteinExistence type="inferred from homology"/>
<dbReference type="GO" id="GO:0000164">
    <property type="term" value="C:protein phosphatase type 1 complex"/>
    <property type="evidence" value="ECO:0007669"/>
    <property type="project" value="TreeGrafter"/>
</dbReference>
<gene>
    <name evidence="20" type="primary">Ppp1r15a</name>
</gene>
<evidence type="ECO:0000256" key="11">
    <source>
        <dbReference type="ARBA" id="ARBA00023016"/>
    </source>
</evidence>
<keyword evidence="19" id="KW-1185">Reference proteome</keyword>
<feature type="compositionally biased region" description="Acidic residues" evidence="17">
    <location>
        <begin position="374"/>
        <end position="399"/>
    </location>
</feature>
<feature type="compositionally biased region" description="Basic and acidic residues" evidence="17">
    <location>
        <begin position="247"/>
        <end position="262"/>
    </location>
</feature>
<keyword evidence="7" id="KW-1000">Mitochondrion outer membrane</keyword>
<keyword evidence="9" id="KW-0832">Ubl conjugation</keyword>
<evidence type="ECO:0000256" key="6">
    <source>
        <dbReference type="ARBA" id="ARBA00022737"/>
    </source>
</evidence>
<dbReference type="GO" id="GO:0006417">
    <property type="term" value="P:regulation of translation"/>
    <property type="evidence" value="ECO:0007669"/>
    <property type="project" value="UniProtKB-KW"/>
</dbReference>
<dbReference type="GO" id="GO:0005741">
    <property type="term" value="C:mitochondrial outer membrane"/>
    <property type="evidence" value="ECO:0007669"/>
    <property type="project" value="UniProtKB-SubCell"/>
</dbReference>
<keyword evidence="10" id="KW-0810">Translation regulation</keyword>
<sequence length="610" mass="65985">MAPGQVPHHTGPWRDAHSLYLLSPLMGFLSWAWSLLRGPGPQQSWLLEDRIGADEIEAGVEGDSRAPEEGDGEAATGPSLDLKASSSAPEAWGPSCGEDVEYIEEEADRQPPRELTHGQPAPLSPSLLLSALQGPDKSPEEEQAEGREAAEEERESKSSYLSSHCQGGPCREEEDREAVNKEAGATSASSLAPGLKPSTWLCCPGEEERRATEDKETENKEAGETPISPWRLGSCPLAWQTCSGGAAEKDSQAREAAEKGEADPEPWPSVPTQGLLLGTCEDQPRENTEEEEEEEDEDWDSRWAEEERESEDSPTPTTNAFLRAWVYRPGEDTEEEEEEEDGDRNSGSAEEGEAEASSSTGPFLRAWVYRPGEDTEGEDEWEENQDTGDSGAAEEDGEADWGPRSSLQLRGGPGRARTAPPGGGTREEHAAEAWAGAEPRPLAVAIYVPGQKPPAPWAAPKLPLRLQRRLRLSETLTQDRDPETPQKDRKVRFSEKVIVHLLAVWAGPAQAARRGPWEQLARDRSRFARRIARAQEELGPCLTPAARAQAWARLGNSPGSLVPTPAPPQTPPPSPGPVPAPPLIQALASSCPSAPAQAPPPCLELSGRRG</sequence>
<accession>A0AAX6Q730</accession>
<keyword evidence="5" id="KW-0053">Apoptosis</keyword>